<evidence type="ECO:0000313" key="1">
    <source>
        <dbReference type="EMBL" id="MFL0198740.1"/>
    </source>
</evidence>
<dbReference type="Proteomes" id="UP001623660">
    <property type="component" value="Unassembled WGS sequence"/>
</dbReference>
<dbReference type="EMBL" id="JBJHZX010000085">
    <property type="protein sequence ID" value="MFL0198740.1"/>
    <property type="molecule type" value="Genomic_DNA"/>
</dbReference>
<reference evidence="1 2" key="1">
    <citation type="submission" date="2024-11" db="EMBL/GenBank/DDBJ databases">
        <authorList>
            <person name="Heng Y.C."/>
            <person name="Lim A.C.H."/>
            <person name="Lee J.K.Y."/>
            <person name="Kittelmann S."/>
        </authorList>
    </citation>
    <scope>NUCLEOTIDE SEQUENCE [LARGE SCALE GENOMIC DNA]</scope>
    <source>
        <strain evidence="1 2">WILCCON 0269</strain>
    </source>
</reference>
<name>A0ABW8SRZ2_9CLOT</name>
<keyword evidence="2" id="KW-1185">Reference proteome</keyword>
<dbReference type="RefSeq" id="WP_406794854.1">
    <property type="nucleotide sequence ID" value="NZ_JBJHZX010000085.1"/>
</dbReference>
<organism evidence="1 2">
    <name type="scientific">Candidatus Clostridium eludens</name>
    <dbReference type="NCBI Taxonomy" id="3381663"/>
    <lineage>
        <taxon>Bacteria</taxon>
        <taxon>Bacillati</taxon>
        <taxon>Bacillota</taxon>
        <taxon>Clostridia</taxon>
        <taxon>Eubacteriales</taxon>
        <taxon>Clostridiaceae</taxon>
        <taxon>Clostridium</taxon>
    </lineage>
</organism>
<sequence length="54" mass="6254">MIVVPLRKELGEVMNSCNTLDERELYVEKVRSAKYSINKALDGIDFEYKYLIGV</sequence>
<gene>
    <name evidence="1" type="ORF">ACJDU8_24760</name>
</gene>
<proteinExistence type="predicted"/>
<evidence type="ECO:0000313" key="2">
    <source>
        <dbReference type="Proteomes" id="UP001623660"/>
    </source>
</evidence>
<protein>
    <submittedName>
        <fullName evidence="1">Uncharacterized protein</fullName>
    </submittedName>
</protein>
<accession>A0ABW8SRZ2</accession>
<comment type="caution">
    <text evidence="1">The sequence shown here is derived from an EMBL/GenBank/DDBJ whole genome shotgun (WGS) entry which is preliminary data.</text>
</comment>